<name>A0A7C9JCI3_9BACT</name>
<comment type="caution">
    <text evidence="1">The sequence shown here is derived from an EMBL/GenBank/DDBJ whole genome shotgun (WGS) entry which is preliminary data.</text>
</comment>
<proteinExistence type="predicted"/>
<dbReference type="EMBL" id="QWKH01000001">
    <property type="protein sequence ID" value="NBI33456.1"/>
    <property type="molecule type" value="Genomic_DNA"/>
</dbReference>
<protein>
    <submittedName>
        <fullName evidence="1">Uncharacterized protein</fullName>
    </submittedName>
</protein>
<sequence length="68" mass="7699">MLEYIHNGTVSDELTQVIQEHVEDANSDGPWVEEAREMLTYEQVFEAEKRVARSPVEFSDGSLRVCAG</sequence>
<dbReference type="AlphaFoldDB" id="A0A7C9JCI3"/>
<evidence type="ECO:0000313" key="1">
    <source>
        <dbReference type="EMBL" id="NBI33456.1"/>
    </source>
</evidence>
<reference evidence="1" key="1">
    <citation type="submission" date="2018-08" db="EMBL/GenBank/DDBJ databases">
        <title>Murine metabolic-syndrome-specific gut microbial biobank.</title>
        <authorList>
            <person name="Liu C."/>
        </authorList>
    </citation>
    <scope>NUCLEOTIDE SEQUENCE [LARGE SCALE GENOMIC DNA]</scope>
    <source>
        <strain evidence="1">Z82</strain>
    </source>
</reference>
<accession>A0A7C9JCI3</accession>
<gene>
    <name evidence="1" type="ORF">D1639_00080</name>
</gene>
<organism evidence="1">
    <name type="scientific">Muribaculaceae bacterium Z82</name>
    <dbReference type="NCBI Taxonomy" id="2304548"/>
    <lineage>
        <taxon>Bacteria</taxon>
        <taxon>Pseudomonadati</taxon>
        <taxon>Bacteroidota</taxon>
        <taxon>Bacteroidia</taxon>
        <taxon>Bacteroidales</taxon>
        <taxon>Muribaculaceae</taxon>
    </lineage>
</organism>